<dbReference type="SUPFAM" id="SSF52833">
    <property type="entry name" value="Thioredoxin-like"/>
    <property type="match status" value="1"/>
</dbReference>
<accession>A0A165EB13</accession>
<evidence type="ECO:0000313" key="4">
    <source>
        <dbReference type="EMBL" id="KZT06631.1"/>
    </source>
</evidence>
<evidence type="ECO:0000256" key="2">
    <source>
        <dbReference type="SAM" id="MobiDB-lite"/>
    </source>
</evidence>
<keyword evidence="1" id="KW-0175">Coiled coil</keyword>
<feature type="compositionally biased region" description="Acidic residues" evidence="2">
    <location>
        <begin position="603"/>
        <end position="612"/>
    </location>
</feature>
<gene>
    <name evidence="4" type="ORF">LAESUDRAFT_743249</name>
</gene>
<dbReference type="GO" id="GO:0043130">
    <property type="term" value="F:ubiquitin binding"/>
    <property type="evidence" value="ECO:0007669"/>
    <property type="project" value="TreeGrafter"/>
</dbReference>
<dbReference type="Gene3D" id="3.10.20.90">
    <property type="entry name" value="Phosphatidylinositol 3-kinase Catalytic Subunit, Chain A, domain 1"/>
    <property type="match status" value="1"/>
</dbReference>
<dbReference type="InterPro" id="IPR036249">
    <property type="entry name" value="Thioredoxin-like_sf"/>
</dbReference>
<dbReference type="Gene3D" id="3.40.30.10">
    <property type="entry name" value="Glutaredoxin"/>
    <property type="match status" value="1"/>
</dbReference>
<dbReference type="InParanoid" id="A0A165EB13"/>
<name>A0A165EB13_9APHY</name>
<dbReference type="EMBL" id="KV427623">
    <property type="protein sequence ID" value="KZT06631.1"/>
    <property type="molecule type" value="Genomic_DNA"/>
</dbReference>
<dbReference type="GeneID" id="63828278"/>
<dbReference type="PANTHER" id="PTHR23322:SF1">
    <property type="entry name" value="FAS-ASSOCIATED FACTOR 2"/>
    <property type="match status" value="1"/>
</dbReference>
<dbReference type="Gene3D" id="1.10.8.10">
    <property type="entry name" value="DNA helicase RuvA subunit, C-terminal domain"/>
    <property type="match status" value="1"/>
</dbReference>
<dbReference type="InterPro" id="IPR001012">
    <property type="entry name" value="UBX_dom"/>
</dbReference>
<dbReference type="InterPro" id="IPR029071">
    <property type="entry name" value="Ubiquitin-like_domsf"/>
</dbReference>
<dbReference type="AlphaFoldDB" id="A0A165EB13"/>
<dbReference type="SMART" id="SM00594">
    <property type="entry name" value="UAS"/>
    <property type="match status" value="1"/>
</dbReference>
<dbReference type="Pfam" id="PF00789">
    <property type="entry name" value="UBX"/>
    <property type="match status" value="1"/>
</dbReference>
<dbReference type="Pfam" id="PF14555">
    <property type="entry name" value="UBA_4"/>
    <property type="match status" value="1"/>
</dbReference>
<dbReference type="InterPro" id="IPR006577">
    <property type="entry name" value="UAS"/>
</dbReference>
<feature type="domain" description="UBX" evidence="3">
    <location>
        <begin position="471"/>
        <end position="560"/>
    </location>
</feature>
<dbReference type="OrthoDB" id="1026733at2759"/>
<dbReference type="GO" id="GO:0005783">
    <property type="term" value="C:endoplasmic reticulum"/>
    <property type="evidence" value="ECO:0007669"/>
    <property type="project" value="TreeGrafter"/>
</dbReference>
<evidence type="ECO:0000313" key="5">
    <source>
        <dbReference type="Proteomes" id="UP000076871"/>
    </source>
</evidence>
<feature type="region of interest" description="Disordered" evidence="2">
    <location>
        <begin position="326"/>
        <end position="349"/>
    </location>
</feature>
<feature type="compositionally biased region" description="Polar residues" evidence="2">
    <location>
        <begin position="326"/>
        <end position="337"/>
    </location>
</feature>
<dbReference type="PROSITE" id="PS50033">
    <property type="entry name" value="UBX"/>
    <property type="match status" value="1"/>
</dbReference>
<dbReference type="PANTHER" id="PTHR23322">
    <property type="entry name" value="FAS-ASSOCIATED PROTEIN"/>
    <property type="match status" value="1"/>
</dbReference>
<feature type="region of interest" description="Disordered" evidence="2">
    <location>
        <begin position="587"/>
        <end position="612"/>
    </location>
</feature>
<protein>
    <recommendedName>
        <fullName evidence="3">UBX domain-containing protein</fullName>
    </recommendedName>
</protein>
<dbReference type="GO" id="GO:0036503">
    <property type="term" value="P:ERAD pathway"/>
    <property type="evidence" value="ECO:0007669"/>
    <property type="project" value="TreeGrafter"/>
</dbReference>
<dbReference type="RefSeq" id="XP_040764371.1">
    <property type="nucleotide sequence ID" value="XM_040911250.1"/>
</dbReference>
<proteinExistence type="predicted"/>
<dbReference type="Proteomes" id="UP000076871">
    <property type="component" value="Unassembled WGS sequence"/>
</dbReference>
<evidence type="ECO:0000256" key="1">
    <source>
        <dbReference type="ARBA" id="ARBA00023054"/>
    </source>
</evidence>
<reference evidence="4 5" key="1">
    <citation type="journal article" date="2016" name="Mol. Biol. Evol.">
        <title>Comparative Genomics of Early-Diverging Mushroom-Forming Fungi Provides Insights into the Origins of Lignocellulose Decay Capabilities.</title>
        <authorList>
            <person name="Nagy L.G."/>
            <person name="Riley R."/>
            <person name="Tritt A."/>
            <person name="Adam C."/>
            <person name="Daum C."/>
            <person name="Floudas D."/>
            <person name="Sun H."/>
            <person name="Yadav J.S."/>
            <person name="Pangilinan J."/>
            <person name="Larsson K.H."/>
            <person name="Matsuura K."/>
            <person name="Barry K."/>
            <person name="Labutti K."/>
            <person name="Kuo R."/>
            <person name="Ohm R.A."/>
            <person name="Bhattacharya S.S."/>
            <person name="Shirouzu T."/>
            <person name="Yoshinaga Y."/>
            <person name="Martin F.M."/>
            <person name="Grigoriev I.V."/>
            <person name="Hibbett D.S."/>
        </authorList>
    </citation>
    <scope>NUCLEOTIDE SEQUENCE [LARGE SCALE GENOMIC DNA]</scope>
    <source>
        <strain evidence="4 5">93-53</strain>
    </source>
</reference>
<keyword evidence="5" id="KW-1185">Reference proteome</keyword>
<feature type="region of interest" description="Disordered" evidence="2">
    <location>
        <begin position="387"/>
        <end position="421"/>
    </location>
</feature>
<sequence>MDIDTLSASQREALSQLQALMNGGDPDVAMNVLDSVDWDVQRAANVIFEMNSPTEAPTHTTAQMETFEVDDSSQSLLRPARNGREFRQVPPSSYSLILRPLGTILTVLAIPLRLFTSVLRFILRLLRIPFPQFAPFTWSSLSFRPLGSSTGHDARAMDPKTVAERWVRALEEETGAVCVSRSGVRGSGHVSANGNGISSGADVAGPSALASRSAAHSYDGEVDAERNLLPDFFLGGYEEFARWCEKSVKLGCVILVSDEHDDVPEFKRSTLTDPSFIKVIQDNDIIVWGGDIRDKEAWSASHKLQATTYPFVAFIALQPRRIAGSGASSTPTMTVLSRHQGPSIPSTSAPTAAQTLVTHLNEQVLPRVKPFLERIRAQARERERERALRAEQDRAFEESRKRDEERVLRRMEEERRAEEERRLYAEAEERAREEAMHAEEKRKAWEEHRMAWRRYGGRALVLREPRPGETGRGKTMRVGLRMPDGRRAVRFFGDADTMTSLYAHADSLFIPAELSEVGDPQVPLSGAAPGEEGLVEEIRQSGRTPEQWWGFKLVLAYPRKEIEWQPAKRLGDVDMLKTGGQLVVELVSHPESEKAKSKQAAAVDEEGYESEE</sequence>
<organism evidence="4 5">
    <name type="scientific">Laetiporus sulphureus 93-53</name>
    <dbReference type="NCBI Taxonomy" id="1314785"/>
    <lineage>
        <taxon>Eukaryota</taxon>
        <taxon>Fungi</taxon>
        <taxon>Dikarya</taxon>
        <taxon>Basidiomycota</taxon>
        <taxon>Agaricomycotina</taxon>
        <taxon>Agaricomycetes</taxon>
        <taxon>Polyporales</taxon>
        <taxon>Laetiporus</taxon>
    </lineage>
</organism>
<dbReference type="STRING" id="1314785.A0A165EB13"/>
<evidence type="ECO:0000259" key="3">
    <source>
        <dbReference type="PROSITE" id="PS50033"/>
    </source>
</evidence>
<dbReference type="InterPro" id="IPR050730">
    <property type="entry name" value="UBX_domain-protein"/>
</dbReference>
<dbReference type="SUPFAM" id="SSF54236">
    <property type="entry name" value="Ubiquitin-like"/>
    <property type="match status" value="1"/>
</dbReference>